<keyword evidence="5" id="KW-0717">Septation</keyword>
<reference evidence="7 8" key="1">
    <citation type="submission" date="2024-06" db="EMBL/GenBank/DDBJ databases">
        <title>The Natural Products Discovery Center: Release of the First 8490 Sequenced Strains for Exploring Actinobacteria Biosynthetic Diversity.</title>
        <authorList>
            <person name="Kalkreuter E."/>
            <person name="Kautsar S.A."/>
            <person name="Yang D."/>
            <person name="Bader C.D."/>
            <person name="Teijaro C.N."/>
            <person name="Fluegel L."/>
            <person name="Davis C.M."/>
            <person name="Simpson J.R."/>
            <person name="Lauterbach L."/>
            <person name="Steele A.D."/>
            <person name="Gui C."/>
            <person name="Meng S."/>
            <person name="Li G."/>
            <person name="Viehrig K."/>
            <person name="Ye F."/>
            <person name="Su P."/>
            <person name="Kiefer A.F."/>
            <person name="Nichols A."/>
            <person name="Cepeda A.J."/>
            <person name="Yan W."/>
            <person name="Fan B."/>
            <person name="Jiang Y."/>
            <person name="Adhikari A."/>
            <person name="Zheng C.-J."/>
            <person name="Schuster L."/>
            <person name="Cowan T.M."/>
            <person name="Smanski M.J."/>
            <person name="Chevrette M.G."/>
            <person name="De Carvalho L.P.S."/>
            <person name="Shen B."/>
        </authorList>
    </citation>
    <scope>NUCLEOTIDE SEQUENCE [LARGE SCALE GENOMIC DNA]</scope>
    <source>
        <strain evidence="7 8">NPDC020594</strain>
    </source>
</reference>
<evidence type="ECO:0000256" key="6">
    <source>
        <dbReference type="ARBA" id="ARBA00023306"/>
    </source>
</evidence>
<comment type="caution">
    <text evidence="7">The sequence shown here is derived from an EMBL/GenBank/DDBJ whole genome shotgun (WGS) entry which is preliminary data.</text>
</comment>
<keyword evidence="6" id="KW-0131">Cell cycle</keyword>
<accession>A0ABV3A9X9</accession>
<dbReference type="InterPro" id="IPR038658">
    <property type="entry name" value="SsgB_sf"/>
</dbReference>
<proteinExistence type="inferred from homology"/>
<protein>
    <submittedName>
        <fullName evidence="7">SsgA family sporulation/cell division regulator</fullName>
    </submittedName>
</protein>
<dbReference type="Gene3D" id="2.30.31.20">
    <property type="entry name" value="Sporulation-specific cell division protein SsgB"/>
    <property type="match status" value="1"/>
</dbReference>
<organism evidence="7 8">
    <name type="scientific">Streptomyces flaveolus</name>
    <dbReference type="NCBI Taxonomy" id="67297"/>
    <lineage>
        <taxon>Bacteria</taxon>
        <taxon>Bacillati</taxon>
        <taxon>Actinomycetota</taxon>
        <taxon>Actinomycetes</taxon>
        <taxon>Kitasatosporales</taxon>
        <taxon>Streptomycetaceae</taxon>
        <taxon>Streptomyces</taxon>
    </lineage>
</organism>
<evidence type="ECO:0000313" key="7">
    <source>
        <dbReference type="EMBL" id="MEU5708743.1"/>
    </source>
</evidence>
<comment type="similarity">
    <text evidence="2">Belongs to the SsgA family.</text>
</comment>
<keyword evidence="4" id="KW-0749">Sporulation</keyword>
<dbReference type="EMBL" id="JBFAEG010000011">
    <property type="protein sequence ID" value="MEU5708743.1"/>
    <property type="molecule type" value="Genomic_DNA"/>
</dbReference>
<evidence type="ECO:0000256" key="4">
    <source>
        <dbReference type="ARBA" id="ARBA00022969"/>
    </source>
</evidence>
<keyword evidence="8" id="KW-1185">Reference proteome</keyword>
<dbReference type="Proteomes" id="UP001551011">
    <property type="component" value="Unassembled WGS sequence"/>
</dbReference>
<evidence type="ECO:0000256" key="1">
    <source>
        <dbReference type="ARBA" id="ARBA00004431"/>
    </source>
</evidence>
<evidence type="ECO:0000256" key="2">
    <source>
        <dbReference type="ARBA" id="ARBA00009323"/>
    </source>
</evidence>
<dbReference type="RefSeq" id="WP_051818450.1">
    <property type="nucleotide sequence ID" value="NZ_JBFAEG010000011.1"/>
</dbReference>
<evidence type="ECO:0000256" key="3">
    <source>
        <dbReference type="ARBA" id="ARBA00022618"/>
    </source>
</evidence>
<keyword evidence="3" id="KW-0132">Cell division</keyword>
<gene>
    <name evidence="7" type="ORF">AB0H04_18000</name>
</gene>
<evidence type="ECO:0000313" key="8">
    <source>
        <dbReference type="Proteomes" id="UP001551011"/>
    </source>
</evidence>
<sequence length="141" mass="15377">MKSLRTVIRGLPAKLVGVHATSLPVIMNLRYEPSDPYVVHAAFTTNIGSDEPVEWIIGRDLLIDGLEGPAGEGDVRIWPTGEEGRRDLYILLNPPSGTALLKAPAQEFKAFLHETEAVVPRGAELGHSDFDRLLAHFLAKG</sequence>
<dbReference type="Pfam" id="PF04686">
    <property type="entry name" value="SsgA"/>
    <property type="match status" value="1"/>
</dbReference>
<name>A0ABV3A9X9_9ACTN</name>
<dbReference type="InterPro" id="IPR006776">
    <property type="entry name" value="SsgB"/>
</dbReference>
<evidence type="ECO:0000256" key="5">
    <source>
        <dbReference type="ARBA" id="ARBA00023210"/>
    </source>
</evidence>
<comment type="subcellular location">
    <subcellularLocation>
        <location evidence="1">Cell septum</location>
    </subcellularLocation>
</comment>